<comment type="function">
    <text evidence="3 5">Could be responsible for synthesis of pseudouridine from uracil-55 in the psi GC loop of transfer RNAs.</text>
</comment>
<dbReference type="AlphaFoldDB" id="A0A328PYI6"/>
<feature type="domain" description="Dyskerin-like" evidence="7">
    <location>
        <begin position="1"/>
        <end position="48"/>
    </location>
</feature>
<dbReference type="InterPro" id="IPR012960">
    <property type="entry name" value="Dyskerin-like"/>
</dbReference>
<dbReference type="InterPro" id="IPR002478">
    <property type="entry name" value="PUA"/>
</dbReference>
<evidence type="ECO:0000256" key="2">
    <source>
        <dbReference type="ARBA" id="ARBA00023235"/>
    </source>
</evidence>
<dbReference type="RefSeq" id="WP_011406460.1">
    <property type="nucleotide sequence ID" value="NZ_CAUHHK010000007.1"/>
</dbReference>
<dbReference type="PANTHER" id="PTHR23127:SF0">
    <property type="entry name" value="H_ACA RIBONUCLEOPROTEIN COMPLEX SUBUNIT DKC1"/>
    <property type="match status" value="1"/>
</dbReference>
<dbReference type="Pfam" id="PF08068">
    <property type="entry name" value="DKCLD"/>
    <property type="match status" value="1"/>
</dbReference>
<reference evidence="8 9" key="1">
    <citation type="submission" date="2017-05" db="EMBL/GenBank/DDBJ databases">
        <title>Host range expansion of the Methanosphaera genus to humans and monogastric animals involves recent and extensive reduction in genome content.</title>
        <authorList>
            <person name="Hoedt E.C."/>
            <person name="Volmer J.G."/>
            <person name="Parks D.H."/>
            <person name="Rosewarne C.P."/>
            <person name="Denman S.E."/>
            <person name="Mcsweeney C.S."/>
            <person name="O Cuiv P."/>
            <person name="Hugenholtz P."/>
            <person name="Tyson G.W."/>
            <person name="Morrison M."/>
        </authorList>
    </citation>
    <scope>NUCLEOTIDE SEQUENCE [LARGE SCALE GENOMIC DNA]</scope>
    <source>
        <strain evidence="8 9">PA5</strain>
    </source>
</reference>
<dbReference type="SUPFAM" id="SSF55120">
    <property type="entry name" value="Pseudouridine synthase"/>
    <property type="match status" value="1"/>
</dbReference>
<dbReference type="Pfam" id="PF01509">
    <property type="entry name" value="TruB_N"/>
    <property type="match status" value="1"/>
</dbReference>
<keyword evidence="1 5" id="KW-0819">tRNA processing</keyword>
<dbReference type="SUPFAM" id="SSF88697">
    <property type="entry name" value="PUA domain-like"/>
    <property type="match status" value="1"/>
</dbReference>
<dbReference type="GO" id="GO:0000495">
    <property type="term" value="P:box H/ACA sno(s)RNA 3'-end processing"/>
    <property type="evidence" value="ECO:0007669"/>
    <property type="project" value="TreeGrafter"/>
</dbReference>
<evidence type="ECO:0000256" key="5">
    <source>
        <dbReference type="HAMAP-Rule" id="MF_01081"/>
    </source>
</evidence>
<accession>A0A328PYI6</accession>
<dbReference type="GO" id="GO:1990481">
    <property type="term" value="P:mRNA pseudouridine synthesis"/>
    <property type="evidence" value="ECO:0007669"/>
    <property type="project" value="TreeGrafter"/>
</dbReference>
<dbReference type="EC" id="5.4.99.25" evidence="5"/>
<dbReference type="GO" id="GO:0003723">
    <property type="term" value="F:RNA binding"/>
    <property type="evidence" value="ECO:0007669"/>
    <property type="project" value="InterPro"/>
</dbReference>
<gene>
    <name evidence="5" type="primary">truB</name>
    <name evidence="8" type="ORF">CA615_04365</name>
</gene>
<dbReference type="InterPro" id="IPR004802">
    <property type="entry name" value="tRNA_PsdUridine_synth_B_fam"/>
</dbReference>
<dbReference type="GO" id="GO:0160148">
    <property type="term" value="F:tRNA pseudouridine(55) synthase activity"/>
    <property type="evidence" value="ECO:0007669"/>
    <property type="project" value="UniProtKB-EC"/>
</dbReference>
<dbReference type="PROSITE" id="PS50890">
    <property type="entry name" value="PUA"/>
    <property type="match status" value="1"/>
</dbReference>
<dbReference type="OMA" id="GPFKEDE"/>
<comment type="catalytic activity">
    <reaction evidence="5">
        <text>uridine(55) in tRNA = pseudouridine(55) in tRNA</text>
        <dbReference type="Rhea" id="RHEA:42532"/>
        <dbReference type="Rhea" id="RHEA-COMP:10101"/>
        <dbReference type="Rhea" id="RHEA-COMP:10102"/>
        <dbReference type="ChEBI" id="CHEBI:65314"/>
        <dbReference type="ChEBI" id="CHEBI:65315"/>
        <dbReference type="EC" id="5.4.99.25"/>
    </reaction>
</comment>
<dbReference type="InterPro" id="IPR036974">
    <property type="entry name" value="PUA_sf"/>
</dbReference>
<evidence type="ECO:0000259" key="6">
    <source>
        <dbReference type="SMART" id="SM00359"/>
    </source>
</evidence>
<dbReference type="NCBIfam" id="NF003280">
    <property type="entry name" value="PRK04270.1"/>
    <property type="match status" value="1"/>
</dbReference>
<dbReference type="FunFam" id="3.30.2350.10:FF:000001">
    <property type="entry name" value="H/ACA ribonucleoprotein complex subunit CBF5"/>
    <property type="match status" value="1"/>
</dbReference>
<dbReference type="Pfam" id="PF16198">
    <property type="entry name" value="TruB_C_2"/>
    <property type="match status" value="1"/>
</dbReference>
<dbReference type="GO" id="GO:0031119">
    <property type="term" value="P:tRNA pseudouridine synthesis"/>
    <property type="evidence" value="ECO:0007669"/>
    <property type="project" value="UniProtKB-UniRule"/>
</dbReference>
<sequence>MTEYEYKCDVEVNYDYGCHPRNRTIEEHINKGIINIDKPSGPTSHEVDVWLKDIMHVDKTGHGGTLDPKVTGVLPVALNTATKSLSLLLLSPKEYVCLMRLHKPVDEEDIISILDEFTGKIYQIPPVKSAVKRELRVRTIYEVKLLEIRDNQDVLFRITCQSGTYIRKYCHDIGEALGCGAHMAELRRTMAGSFLEDDTLTTLQDVTDAYYFYKEDGDETLLRKLIQPMEHTTKYVKKIYVKDTAVDSICHGANLASSGVVKLDNQIHENNTVAVMTLKEELLAIGTCMYSTNDIINSDTKIIVDIQKVFILPNTYPKMWK</sequence>
<dbReference type="GO" id="GO:0031118">
    <property type="term" value="P:rRNA pseudouridine synthesis"/>
    <property type="evidence" value="ECO:0007669"/>
    <property type="project" value="TreeGrafter"/>
</dbReference>
<dbReference type="InterPro" id="IPR015947">
    <property type="entry name" value="PUA-like_sf"/>
</dbReference>
<protein>
    <recommendedName>
        <fullName evidence="5">Probable tRNA pseudouridine synthase B</fullName>
        <ecNumber evidence="5">5.4.99.25</ecNumber>
    </recommendedName>
    <alternativeName>
        <fullName evidence="5">tRNA pseudouridine(55) synthase</fullName>
        <shortName evidence="5">Psi55 synthase</shortName>
    </alternativeName>
    <alternativeName>
        <fullName evidence="5">tRNA pseudouridylate synthase</fullName>
    </alternativeName>
    <alternativeName>
        <fullName evidence="5">tRNA-uridine isomerase</fullName>
    </alternativeName>
</protein>
<evidence type="ECO:0000256" key="4">
    <source>
        <dbReference type="ARBA" id="ARBA00060775"/>
    </source>
</evidence>
<dbReference type="Gene3D" id="3.30.2350.10">
    <property type="entry name" value="Pseudouridine synthase"/>
    <property type="match status" value="1"/>
</dbReference>
<dbReference type="CDD" id="cd02572">
    <property type="entry name" value="PseudoU_synth_hDyskerin"/>
    <property type="match status" value="1"/>
</dbReference>
<comment type="caution">
    <text evidence="8">The sequence shown here is derived from an EMBL/GenBank/DDBJ whole genome shotgun (WGS) entry which is preliminary data.</text>
</comment>
<dbReference type="Proteomes" id="UP000248557">
    <property type="component" value="Unassembled WGS sequence"/>
</dbReference>
<comment type="similarity">
    <text evidence="4 5">Belongs to the pseudouridine synthase TruB family. Type 2 subfamily.</text>
</comment>
<proteinExistence type="inferred from homology"/>
<dbReference type="InterPro" id="IPR032819">
    <property type="entry name" value="TruB_C"/>
</dbReference>
<dbReference type="PANTHER" id="PTHR23127">
    <property type="entry name" value="CENTROMERE/MICROTUBULE BINDING PROTEIN CBF5"/>
    <property type="match status" value="1"/>
</dbReference>
<organism evidence="8 9">
    <name type="scientific">Methanosphaera stadtmanae</name>
    <dbReference type="NCBI Taxonomy" id="2317"/>
    <lineage>
        <taxon>Archaea</taxon>
        <taxon>Methanobacteriati</taxon>
        <taxon>Methanobacteriota</taxon>
        <taxon>Methanomada group</taxon>
        <taxon>Methanobacteria</taxon>
        <taxon>Methanobacteriales</taxon>
        <taxon>Methanobacteriaceae</taxon>
        <taxon>Methanosphaera</taxon>
    </lineage>
</organism>
<feature type="domain" description="PUA" evidence="6">
    <location>
        <begin position="237"/>
        <end position="311"/>
    </location>
</feature>
<dbReference type="GO" id="GO:0031120">
    <property type="term" value="P:snRNA pseudouridine synthesis"/>
    <property type="evidence" value="ECO:0007669"/>
    <property type="project" value="TreeGrafter"/>
</dbReference>
<dbReference type="HAMAP" id="MF_01081">
    <property type="entry name" value="TruB_arch"/>
    <property type="match status" value="1"/>
</dbReference>
<dbReference type="Pfam" id="PF01472">
    <property type="entry name" value="PUA"/>
    <property type="match status" value="1"/>
</dbReference>
<dbReference type="NCBIfam" id="TIGR00425">
    <property type="entry name" value="CBF5"/>
    <property type="match status" value="1"/>
</dbReference>
<evidence type="ECO:0000256" key="3">
    <source>
        <dbReference type="ARBA" id="ARBA00060072"/>
    </source>
</evidence>
<dbReference type="InterPro" id="IPR020103">
    <property type="entry name" value="PsdUridine_synth_cat_dom_sf"/>
</dbReference>
<dbReference type="SMART" id="SM00359">
    <property type="entry name" value="PUA"/>
    <property type="match status" value="1"/>
</dbReference>
<dbReference type="InterPro" id="IPR002501">
    <property type="entry name" value="PsdUridine_synth_N"/>
</dbReference>
<dbReference type="InterPro" id="IPR004521">
    <property type="entry name" value="Uncharacterised_CHP00451"/>
</dbReference>
<dbReference type="SMART" id="SM01136">
    <property type="entry name" value="DKCLD"/>
    <property type="match status" value="1"/>
</dbReference>
<dbReference type="EMBL" id="NGJK01000053">
    <property type="protein sequence ID" value="RAP03051.1"/>
    <property type="molecule type" value="Genomic_DNA"/>
</dbReference>
<dbReference type="Gene3D" id="2.30.130.10">
    <property type="entry name" value="PUA domain"/>
    <property type="match status" value="1"/>
</dbReference>
<name>A0A328PYI6_9EURY</name>
<keyword evidence="2 5" id="KW-0413">Isomerase</keyword>
<dbReference type="CDD" id="cd21148">
    <property type="entry name" value="PUA_Cbf5"/>
    <property type="match status" value="1"/>
</dbReference>
<dbReference type="NCBIfam" id="TIGR00451">
    <property type="entry name" value="unchar_dom_2"/>
    <property type="match status" value="1"/>
</dbReference>
<evidence type="ECO:0000313" key="9">
    <source>
        <dbReference type="Proteomes" id="UP000248557"/>
    </source>
</evidence>
<dbReference type="GeneID" id="3854859"/>
<feature type="active site" description="Nucleophile" evidence="5">
    <location>
        <position position="67"/>
    </location>
</feature>
<evidence type="ECO:0000259" key="7">
    <source>
        <dbReference type="SMART" id="SM01136"/>
    </source>
</evidence>
<evidence type="ECO:0000313" key="8">
    <source>
        <dbReference type="EMBL" id="RAP03051.1"/>
    </source>
</evidence>
<dbReference type="InterPro" id="IPR026326">
    <property type="entry name" value="TruB_arch"/>
</dbReference>
<evidence type="ECO:0000256" key="1">
    <source>
        <dbReference type="ARBA" id="ARBA00022694"/>
    </source>
</evidence>